<evidence type="ECO:0000256" key="4">
    <source>
        <dbReference type="ARBA" id="ARBA00022833"/>
    </source>
</evidence>
<dbReference type="InterPro" id="IPR011249">
    <property type="entry name" value="Metalloenz_LuxS/M16"/>
</dbReference>
<feature type="domain" description="Peptidase M16 N-terminal" evidence="7">
    <location>
        <begin position="534"/>
        <end position="651"/>
    </location>
</feature>
<evidence type="ECO:0000313" key="10">
    <source>
        <dbReference type="Proteomes" id="UP000638014"/>
    </source>
</evidence>
<dbReference type="PANTHER" id="PTHR43690">
    <property type="entry name" value="NARDILYSIN"/>
    <property type="match status" value="1"/>
</dbReference>
<dbReference type="GO" id="GO:0046872">
    <property type="term" value="F:metal ion binding"/>
    <property type="evidence" value="ECO:0007669"/>
    <property type="project" value="InterPro"/>
</dbReference>
<keyword evidence="10" id="KW-1185">Reference proteome</keyword>
<dbReference type="InterPro" id="IPR007863">
    <property type="entry name" value="Peptidase_M16_C"/>
</dbReference>
<comment type="caution">
    <text evidence="9">The sequence shown here is derived from an EMBL/GenBank/DDBJ whole genome shotgun (WGS) entry which is preliminary data.</text>
</comment>
<dbReference type="PROSITE" id="PS51257">
    <property type="entry name" value="PROKAR_LIPOPROTEIN"/>
    <property type="match status" value="1"/>
</dbReference>
<dbReference type="InterPro" id="IPR050626">
    <property type="entry name" value="Peptidase_M16"/>
</dbReference>
<dbReference type="Gene3D" id="3.30.830.10">
    <property type="entry name" value="Metalloenzyme, LuxS/M16 peptidase-like"/>
    <property type="match status" value="4"/>
</dbReference>
<organism evidence="9 10">
    <name type="scientific">Neiella litorisoli</name>
    <dbReference type="NCBI Taxonomy" id="2771431"/>
    <lineage>
        <taxon>Bacteria</taxon>
        <taxon>Pseudomonadati</taxon>
        <taxon>Pseudomonadota</taxon>
        <taxon>Gammaproteobacteria</taxon>
        <taxon>Alteromonadales</taxon>
        <taxon>Echinimonadaceae</taxon>
        <taxon>Neiella</taxon>
    </lineage>
</organism>
<feature type="domain" description="Peptidase M16 N-terminal" evidence="7">
    <location>
        <begin position="57"/>
        <end position="175"/>
    </location>
</feature>
<dbReference type="GO" id="GO:0008237">
    <property type="term" value="F:metallopeptidase activity"/>
    <property type="evidence" value="ECO:0007669"/>
    <property type="project" value="UniProtKB-KW"/>
</dbReference>
<evidence type="ECO:0000313" key="9">
    <source>
        <dbReference type="EMBL" id="MBD1389173.1"/>
    </source>
</evidence>
<evidence type="ECO:0000256" key="2">
    <source>
        <dbReference type="ARBA" id="ARBA00022670"/>
    </source>
</evidence>
<dbReference type="AlphaFoldDB" id="A0A8J6QUL1"/>
<protein>
    <submittedName>
        <fullName evidence="9">Insulinase family protein</fullName>
    </submittedName>
</protein>
<dbReference type="Pfam" id="PF00675">
    <property type="entry name" value="Peptidase_M16"/>
    <property type="match status" value="2"/>
</dbReference>
<gene>
    <name evidence="9" type="ORF">IC617_07030</name>
</gene>
<proteinExistence type="inferred from homology"/>
<feature type="signal peptide" evidence="6">
    <location>
        <begin position="1"/>
        <end position="19"/>
    </location>
</feature>
<name>A0A8J6QUL1_9GAMM</name>
<keyword evidence="4" id="KW-0862">Zinc</keyword>
<evidence type="ECO:0000256" key="5">
    <source>
        <dbReference type="ARBA" id="ARBA00023049"/>
    </source>
</evidence>
<feature type="domain" description="Peptidase M16 C-terminal" evidence="8">
    <location>
        <begin position="214"/>
        <end position="389"/>
    </location>
</feature>
<feature type="domain" description="Peptidase M16 C-terminal" evidence="8">
    <location>
        <begin position="682"/>
        <end position="857"/>
    </location>
</feature>
<evidence type="ECO:0000256" key="6">
    <source>
        <dbReference type="SAM" id="SignalP"/>
    </source>
</evidence>
<dbReference type="EMBL" id="JACXAF010000007">
    <property type="protein sequence ID" value="MBD1389173.1"/>
    <property type="molecule type" value="Genomic_DNA"/>
</dbReference>
<keyword evidence="6" id="KW-0732">Signal</keyword>
<feature type="chain" id="PRO_5035318030" evidence="6">
    <location>
        <begin position="20"/>
        <end position="946"/>
    </location>
</feature>
<dbReference type="SUPFAM" id="SSF63411">
    <property type="entry name" value="LuxS/MPP-like metallohydrolase"/>
    <property type="match status" value="4"/>
</dbReference>
<evidence type="ECO:0000259" key="8">
    <source>
        <dbReference type="Pfam" id="PF05193"/>
    </source>
</evidence>
<dbReference type="InterPro" id="IPR011765">
    <property type="entry name" value="Pept_M16_N"/>
</dbReference>
<dbReference type="Pfam" id="PF05193">
    <property type="entry name" value="Peptidase_M16_C"/>
    <property type="match status" value="2"/>
</dbReference>
<keyword evidence="3" id="KW-0378">Hydrolase</keyword>
<keyword evidence="5" id="KW-0482">Metalloprotease</keyword>
<dbReference type="Proteomes" id="UP000638014">
    <property type="component" value="Unassembled WGS sequence"/>
</dbReference>
<dbReference type="GO" id="GO:0006508">
    <property type="term" value="P:proteolysis"/>
    <property type="evidence" value="ECO:0007669"/>
    <property type="project" value="UniProtKB-KW"/>
</dbReference>
<keyword evidence="2" id="KW-0645">Protease</keyword>
<reference evidence="9" key="1">
    <citation type="submission" date="2020-09" db="EMBL/GenBank/DDBJ databases">
        <title>A novel bacterium of genus Neiella, isolated from South China Sea.</title>
        <authorList>
            <person name="Huang H."/>
            <person name="Mo K."/>
            <person name="Hu Y."/>
        </authorList>
    </citation>
    <scope>NUCLEOTIDE SEQUENCE</scope>
    <source>
        <strain evidence="9">HB171785</strain>
    </source>
</reference>
<sequence length="946" mass="103090">MRKLIIALSLITLVSCSVAERAPSAPAGVNWVESHAPAQGELGISYDKFTLDNGLTVILHEDDSDPLVHVNVTYHVGSAREEPGMSGFAHFFEHMMFQGSVHAPNDLHTKLVDAMGGELNGGTNSDTTKYYNTVPANELEKILWLEADRMAFVLPAVTQEKFEVQRATVKNERAQRYDNAPYGLVWETTGRALYNPEHPYSWPTIGYVDDLNRVTLNDLKAFFLRWYGPNNATLVIAGDFDKQQTLAWVKKYFGDIPAGPAVEKDDKQVVSLDADRYVTLPDNIHLPLLQLTFPTVYVQHPDEAPLDFLSQIIGDGKTSLLYETLVKSGIAVQVGASHPCQELACTFSIYAVVNPASGRTLADVEAIIRDTLAQWQQQPVDAATLEKFQRMFKAGTIFGLERVAGKASQLASGETFFGRPDNIAYDLARYGAVTEADIKRVYQQYIASQHAVVLSVVPHGAEALAAKPANYPLPEPQGPQPEQLVTTDVVAPEVNSAFDRFVEPSTGAPISIDMPQSWQFELSNGIEVKGISTNEIPTVSILLNIEGGPLLDPAGKEGLAALTAAMMNESTQQRSTEQLADAIESLGSRISFSSGGRSTQVSVSSLIEFLPETLALVEEMLTQPGFKQADFHRLKQQTMQFLQHASKDPKSIAANTKRQLLWGKDTRLGVADGGTLASVEGITLDDVKAFYQANYSSAMAQAVVVGNVSQADAKQSLQWLQSWSGDPITLPAATEGVTQHQGQIILVDHPEAAQAVMIVGRAAPPFDATGTQFKLGLVNYPLGASFTSRANQLLREQKGYTYGAFSRFAGGKQQGNFSLSADLLQQATGQAVVDTIELLTAYSEQGPTVQEVATMRSAVTQGEALVYESAGQKASLLRRIQQFNLADDFPAQQQQIIASIEQQELQQLAKQWLDPMTMWVLIVANADSVKADLEAIEGWTVTTWAP</sequence>
<comment type="similarity">
    <text evidence="1">Belongs to the peptidase M16 family.</text>
</comment>
<evidence type="ECO:0000256" key="3">
    <source>
        <dbReference type="ARBA" id="ARBA00022801"/>
    </source>
</evidence>
<dbReference type="PANTHER" id="PTHR43690:SF35">
    <property type="entry name" value="NON-CATALYTIC MEMBER OF PEPTIDASE SUBFAMILY M16B-RELATED"/>
    <property type="match status" value="1"/>
</dbReference>
<accession>A0A8J6QUL1</accession>
<evidence type="ECO:0000259" key="7">
    <source>
        <dbReference type="Pfam" id="PF00675"/>
    </source>
</evidence>
<evidence type="ECO:0000256" key="1">
    <source>
        <dbReference type="ARBA" id="ARBA00007261"/>
    </source>
</evidence>